<sequence>MKNQVLAGLLGLCVGDALGVPVEFRERRYLKHRLRHLRGVCLSSAPGIRP</sequence>
<dbReference type="Proteomes" id="UP000615455">
    <property type="component" value="Unassembled WGS sequence"/>
</dbReference>
<dbReference type="InterPro" id="IPR036705">
    <property type="entry name" value="Ribosyl_crysJ1_sf"/>
</dbReference>
<evidence type="ECO:0000313" key="1">
    <source>
        <dbReference type="EMBL" id="GGA15141.1"/>
    </source>
</evidence>
<keyword evidence="2" id="KW-1185">Reference proteome</keyword>
<reference evidence="2" key="1">
    <citation type="journal article" date="2019" name="Int. J. Syst. Evol. Microbiol.">
        <title>The Global Catalogue of Microorganisms (GCM) 10K type strain sequencing project: providing services to taxonomists for standard genome sequencing and annotation.</title>
        <authorList>
            <consortium name="The Broad Institute Genomics Platform"/>
            <consortium name="The Broad Institute Genome Sequencing Center for Infectious Disease"/>
            <person name="Wu L."/>
            <person name="Ma J."/>
        </authorList>
    </citation>
    <scope>NUCLEOTIDE SEQUENCE [LARGE SCALE GENOMIC DNA]</scope>
    <source>
        <strain evidence="2">CGMCC 1.15043</strain>
    </source>
</reference>
<name>A0ABQ1FIP9_9BACL</name>
<organism evidence="1 2">
    <name type="scientific">Paenibacillus marchantiophytorum</name>
    <dbReference type="NCBI Taxonomy" id="1619310"/>
    <lineage>
        <taxon>Bacteria</taxon>
        <taxon>Bacillati</taxon>
        <taxon>Bacillota</taxon>
        <taxon>Bacilli</taxon>
        <taxon>Bacillales</taxon>
        <taxon>Paenibacillaceae</taxon>
        <taxon>Paenibacillus</taxon>
    </lineage>
</organism>
<dbReference type="Pfam" id="PF03747">
    <property type="entry name" value="ADP_ribosyl_GH"/>
    <property type="match status" value="1"/>
</dbReference>
<dbReference type="SUPFAM" id="SSF101478">
    <property type="entry name" value="ADP-ribosylglycohydrolase"/>
    <property type="match status" value="1"/>
</dbReference>
<dbReference type="RefSeq" id="WP_373291394.1">
    <property type="nucleotide sequence ID" value="NZ_BMHE01000079.1"/>
</dbReference>
<evidence type="ECO:0008006" key="3">
    <source>
        <dbReference type="Google" id="ProtNLM"/>
    </source>
</evidence>
<dbReference type="EMBL" id="BMHE01000079">
    <property type="protein sequence ID" value="GGA15141.1"/>
    <property type="molecule type" value="Genomic_DNA"/>
</dbReference>
<dbReference type="Gene3D" id="1.10.4080.10">
    <property type="entry name" value="ADP-ribosylation/Crystallin J1"/>
    <property type="match status" value="1"/>
</dbReference>
<evidence type="ECO:0000313" key="2">
    <source>
        <dbReference type="Proteomes" id="UP000615455"/>
    </source>
</evidence>
<protein>
    <recommendedName>
        <fullName evidence="3">ADP-ribosylglycohydrolase family protein</fullName>
    </recommendedName>
</protein>
<accession>A0ABQ1FIP9</accession>
<gene>
    <name evidence="1" type="ORF">GCM10008018_69930</name>
</gene>
<proteinExistence type="predicted"/>
<comment type="caution">
    <text evidence="1">The sequence shown here is derived from an EMBL/GenBank/DDBJ whole genome shotgun (WGS) entry which is preliminary data.</text>
</comment>
<dbReference type="InterPro" id="IPR005502">
    <property type="entry name" value="Ribosyl_crysJ1"/>
</dbReference>